<reference evidence="1 2" key="1">
    <citation type="submission" date="2024-02" db="EMBL/GenBank/DDBJ databases">
        <authorList>
            <person name="Daric V."/>
            <person name="Darras S."/>
        </authorList>
    </citation>
    <scope>NUCLEOTIDE SEQUENCE [LARGE SCALE GENOMIC DNA]</scope>
</reference>
<keyword evidence="2" id="KW-1185">Reference proteome</keyword>
<organism evidence="1 2">
    <name type="scientific">Clavelina lepadiformis</name>
    <name type="common">Light-bulb sea squirt</name>
    <name type="synonym">Ascidia lepadiformis</name>
    <dbReference type="NCBI Taxonomy" id="159417"/>
    <lineage>
        <taxon>Eukaryota</taxon>
        <taxon>Metazoa</taxon>
        <taxon>Chordata</taxon>
        <taxon>Tunicata</taxon>
        <taxon>Ascidiacea</taxon>
        <taxon>Aplousobranchia</taxon>
        <taxon>Clavelinidae</taxon>
        <taxon>Clavelina</taxon>
    </lineage>
</organism>
<proteinExistence type="predicted"/>
<name>A0ABP0G3X1_CLALP</name>
<sequence length="99" mass="11592">MEKEKTEIINNSTPIEETLTLVAKFNIDVCIEEVHEKKVSFLLRLEATDERISSLQDRKTLHSEDREVSQCKKNDTITTIFEKIVSRSEMKQMQHPRTT</sequence>
<accession>A0ABP0G3X1</accession>
<protein>
    <submittedName>
        <fullName evidence="1">Uncharacterized protein</fullName>
    </submittedName>
</protein>
<dbReference type="EMBL" id="CAWYQH010000102">
    <property type="protein sequence ID" value="CAK8686541.1"/>
    <property type="molecule type" value="Genomic_DNA"/>
</dbReference>
<dbReference type="Proteomes" id="UP001642483">
    <property type="component" value="Unassembled WGS sequence"/>
</dbReference>
<evidence type="ECO:0000313" key="2">
    <source>
        <dbReference type="Proteomes" id="UP001642483"/>
    </source>
</evidence>
<comment type="caution">
    <text evidence="1">The sequence shown here is derived from an EMBL/GenBank/DDBJ whole genome shotgun (WGS) entry which is preliminary data.</text>
</comment>
<evidence type="ECO:0000313" key="1">
    <source>
        <dbReference type="EMBL" id="CAK8686541.1"/>
    </source>
</evidence>
<gene>
    <name evidence="1" type="ORF">CVLEPA_LOCUS18462</name>
</gene>